<name>A0A6I9WI28_9HYME</name>
<dbReference type="Proteomes" id="UP000504615">
    <property type="component" value="Unplaced"/>
</dbReference>
<dbReference type="Gene3D" id="3.30.70.890">
    <property type="entry name" value="GHMP kinase, C-terminal domain"/>
    <property type="match status" value="1"/>
</dbReference>
<dbReference type="SUPFAM" id="SSF55060">
    <property type="entry name" value="GHMP Kinase, C-terminal domain"/>
    <property type="match status" value="1"/>
</dbReference>
<dbReference type="RefSeq" id="XP_011642576.1">
    <property type="nucleotide sequence ID" value="XM_011644274.2"/>
</dbReference>
<gene>
    <name evidence="2" type="primary">LOC105430622</name>
</gene>
<dbReference type="KEGG" id="pbar:105430622"/>
<proteinExistence type="predicted"/>
<organism evidence="1 2">
    <name type="scientific">Pogonomyrmex barbatus</name>
    <name type="common">red harvester ant</name>
    <dbReference type="NCBI Taxonomy" id="144034"/>
    <lineage>
        <taxon>Eukaryota</taxon>
        <taxon>Metazoa</taxon>
        <taxon>Ecdysozoa</taxon>
        <taxon>Arthropoda</taxon>
        <taxon>Hexapoda</taxon>
        <taxon>Insecta</taxon>
        <taxon>Pterygota</taxon>
        <taxon>Neoptera</taxon>
        <taxon>Endopterygota</taxon>
        <taxon>Hymenoptera</taxon>
        <taxon>Apocrita</taxon>
        <taxon>Aculeata</taxon>
        <taxon>Formicoidea</taxon>
        <taxon>Formicidae</taxon>
        <taxon>Myrmicinae</taxon>
        <taxon>Pogonomyrmex</taxon>
    </lineage>
</organism>
<reference evidence="2" key="1">
    <citation type="submission" date="2025-08" db="UniProtKB">
        <authorList>
            <consortium name="RefSeq"/>
        </authorList>
    </citation>
    <scope>IDENTIFICATION</scope>
</reference>
<dbReference type="GeneID" id="105430622"/>
<dbReference type="InterPro" id="IPR036554">
    <property type="entry name" value="GHMP_kinase_C_sf"/>
</dbReference>
<keyword evidence="1" id="KW-1185">Reference proteome</keyword>
<evidence type="ECO:0000313" key="2">
    <source>
        <dbReference type="RefSeq" id="XP_011642576.1"/>
    </source>
</evidence>
<accession>A0A6I9WI28</accession>
<evidence type="ECO:0000313" key="1">
    <source>
        <dbReference type="Proteomes" id="UP000504615"/>
    </source>
</evidence>
<sequence>MFGTLLTLKDSDVFVFNTILPINILLVDTNINQEKKTVQMEEMYHLCPCTDLIMTSIENMFPELFIIVTALGSTILDAYLGLHEKDIESINATLIDNFKKLLISINRNQSLLKALGLSNQNINLICAIAQKHSCSCKMISTSGYVFILPLPTTTPEHIDQLKQDLKSHHFFVIKDTYISCDSLKIH</sequence>
<protein>
    <submittedName>
        <fullName evidence="2">Uncharacterized protein LOC105430622</fullName>
    </submittedName>
</protein>
<dbReference type="AlphaFoldDB" id="A0A6I9WI28"/>